<dbReference type="AlphaFoldDB" id="A0A160LIH2"/>
<geneLocation type="plasmid" evidence="1">
    <name>pAM65-52-2-350K</name>
</geneLocation>
<accession>A0A160LIH2</accession>
<proteinExistence type="predicted"/>
<dbReference type="EMBL" id="CP013277">
    <property type="protein sequence ID" value="AND28390.1"/>
    <property type="molecule type" value="Genomic_DNA"/>
</dbReference>
<reference evidence="1" key="1">
    <citation type="journal article" date="2017" name="Res. Microbiol.">
        <title>Comparative genomics of extrachromosomal elements in Bacillus thuringiensis subsp. israelensis.</title>
        <authorList>
            <person name="Bolotin A."/>
            <person name="Gillis A."/>
            <person name="Sanchis V."/>
            <person name="Nielsen-LeRoux C."/>
            <person name="Mahillon J."/>
            <person name="Lereclus D."/>
            <person name="Sorokin A."/>
        </authorList>
    </citation>
    <scope>NUCLEOTIDE SEQUENCE</scope>
    <source>
        <strain evidence="1">AM65-52</strain>
        <plasmid evidence="1">pAM65-52-2-350K</plasmid>
    </source>
</reference>
<name>A0A160LIH2_BACTI</name>
<protein>
    <submittedName>
        <fullName evidence="1">Uncharacterized protein</fullName>
    </submittedName>
</protein>
<gene>
    <name evidence="1" type="ORF">ATN07_31750</name>
</gene>
<organism evidence="1">
    <name type="scientific">Bacillus thuringiensis subsp. israelensis</name>
    <dbReference type="NCBI Taxonomy" id="1430"/>
    <lineage>
        <taxon>Bacteria</taxon>
        <taxon>Bacillati</taxon>
        <taxon>Bacillota</taxon>
        <taxon>Bacilli</taxon>
        <taxon>Bacillales</taxon>
        <taxon>Bacillaceae</taxon>
        <taxon>Bacillus</taxon>
        <taxon>Bacillus cereus group</taxon>
    </lineage>
</organism>
<keyword evidence="1" id="KW-0614">Plasmid</keyword>
<evidence type="ECO:0000313" key="1">
    <source>
        <dbReference type="EMBL" id="AND28390.1"/>
    </source>
</evidence>
<sequence length="78" mass="9210">MDDGIIASGNTLQELLEKLGRRNAKYISAGHYEFKDYNSHYAWTTDIYKGLDLVKLHGYDVNDNEWNSWHIDERMDEE</sequence>